<dbReference type="AlphaFoldDB" id="A0A5K3FQL6"/>
<dbReference type="WBParaSite" id="MCU_010678-RA">
    <property type="protein sequence ID" value="MCU_010678-RA"/>
    <property type="gene ID" value="MCU_010678"/>
</dbReference>
<reference evidence="1" key="1">
    <citation type="submission" date="2019-11" db="UniProtKB">
        <authorList>
            <consortium name="WormBaseParasite"/>
        </authorList>
    </citation>
    <scope>IDENTIFICATION</scope>
</reference>
<evidence type="ECO:0000313" key="1">
    <source>
        <dbReference type="WBParaSite" id="MCU_010678-RA"/>
    </source>
</evidence>
<organism evidence="1">
    <name type="scientific">Mesocestoides corti</name>
    <name type="common">Flatworm</name>
    <dbReference type="NCBI Taxonomy" id="53468"/>
    <lineage>
        <taxon>Eukaryota</taxon>
        <taxon>Metazoa</taxon>
        <taxon>Spiralia</taxon>
        <taxon>Lophotrochozoa</taxon>
        <taxon>Platyhelminthes</taxon>
        <taxon>Cestoda</taxon>
        <taxon>Eucestoda</taxon>
        <taxon>Cyclophyllidea</taxon>
        <taxon>Mesocestoididae</taxon>
        <taxon>Mesocestoides</taxon>
    </lineage>
</organism>
<name>A0A5K3FQL6_MESCO</name>
<accession>A0A5K3FQL6</accession>
<protein>
    <submittedName>
        <fullName evidence="1">HSL_N domain-containing protein</fullName>
    </submittedName>
</protein>
<sequence>TCTSSVVSPSPPRWLHRSLFTAPHSRHSLVGSIYSSCAISFIDQLEARATRQAPPIRVHNAGHAAHYILLLSRVLLSLASYLPRMPLERRGTQDWLRPGGPTCLRPNPTPHHTTPHCWKVVTSIIGTYPTDF</sequence>
<proteinExistence type="predicted"/>